<accession>A0A917JIP7</accession>
<evidence type="ECO:0008006" key="3">
    <source>
        <dbReference type="Google" id="ProtNLM"/>
    </source>
</evidence>
<organism evidence="1 2">
    <name type="scientific">Enterococcus alcedinis</name>
    <dbReference type="NCBI Taxonomy" id="1274384"/>
    <lineage>
        <taxon>Bacteria</taxon>
        <taxon>Bacillati</taxon>
        <taxon>Bacillota</taxon>
        <taxon>Bacilli</taxon>
        <taxon>Lactobacillales</taxon>
        <taxon>Enterococcaceae</taxon>
        <taxon>Enterococcus</taxon>
    </lineage>
</organism>
<gene>
    <name evidence="1" type="ORF">GCM10011482_20550</name>
</gene>
<evidence type="ECO:0000313" key="2">
    <source>
        <dbReference type="Proteomes" id="UP000622610"/>
    </source>
</evidence>
<comment type="caution">
    <text evidence="1">The sequence shown here is derived from an EMBL/GenBank/DDBJ whole genome shotgun (WGS) entry which is preliminary data.</text>
</comment>
<evidence type="ECO:0000313" key="1">
    <source>
        <dbReference type="EMBL" id="GGI66401.1"/>
    </source>
</evidence>
<dbReference type="RefSeq" id="WP_188368225.1">
    <property type="nucleotide sequence ID" value="NZ_BMDT01000010.1"/>
</dbReference>
<dbReference type="AlphaFoldDB" id="A0A917JIP7"/>
<proteinExistence type="predicted"/>
<keyword evidence="2" id="KW-1185">Reference proteome</keyword>
<dbReference type="Proteomes" id="UP000622610">
    <property type="component" value="Unassembled WGS sequence"/>
</dbReference>
<protein>
    <recommendedName>
        <fullName evidence="3">Nudix hydrolase domain-containing protein</fullName>
    </recommendedName>
</protein>
<dbReference type="EMBL" id="BMDT01000010">
    <property type="protein sequence ID" value="GGI66401.1"/>
    <property type="molecule type" value="Genomic_DNA"/>
</dbReference>
<name>A0A917JIP7_9ENTE</name>
<reference evidence="1" key="2">
    <citation type="submission" date="2020-09" db="EMBL/GenBank/DDBJ databases">
        <authorList>
            <person name="Sun Q."/>
            <person name="Sedlacek I."/>
        </authorList>
    </citation>
    <scope>NUCLEOTIDE SEQUENCE</scope>
    <source>
        <strain evidence="1">CCM 8433</strain>
    </source>
</reference>
<sequence length="121" mass="13887">MLNKKRVAGTVILTLHDGTKKFLLHKEGDNVKLLTVELSEEQTGLASALQLLKERVHLDVTTIELVELTSGYENNQKVPLFVFEMVEDEWSNQLPSEFHWGNTSSFQHTIQQFKIEGLPYF</sequence>
<reference evidence="1" key="1">
    <citation type="journal article" date="2014" name="Int. J. Syst. Evol. Microbiol.">
        <title>Complete genome sequence of Corynebacterium casei LMG S-19264T (=DSM 44701T), isolated from a smear-ripened cheese.</title>
        <authorList>
            <consortium name="US DOE Joint Genome Institute (JGI-PGF)"/>
            <person name="Walter F."/>
            <person name="Albersmeier A."/>
            <person name="Kalinowski J."/>
            <person name="Ruckert C."/>
        </authorList>
    </citation>
    <scope>NUCLEOTIDE SEQUENCE</scope>
    <source>
        <strain evidence="1">CCM 8433</strain>
    </source>
</reference>